<protein>
    <submittedName>
        <fullName evidence="1">Uncharacterized protein</fullName>
    </submittedName>
</protein>
<reference evidence="1" key="3">
    <citation type="submission" date="2023-05" db="EMBL/GenBank/DDBJ databases">
        <authorList>
            <person name="Smith C.H."/>
        </authorList>
    </citation>
    <scope>NUCLEOTIDE SEQUENCE</scope>
    <source>
        <strain evidence="1">CHS0354</strain>
        <tissue evidence="1">Mantle</tissue>
    </source>
</reference>
<comment type="caution">
    <text evidence="1">The sequence shown here is derived from an EMBL/GenBank/DDBJ whole genome shotgun (WGS) entry which is preliminary data.</text>
</comment>
<evidence type="ECO:0000313" key="1">
    <source>
        <dbReference type="EMBL" id="KAK3577021.1"/>
    </source>
</evidence>
<organism evidence="1 2">
    <name type="scientific">Potamilus streckersoni</name>
    <dbReference type="NCBI Taxonomy" id="2493646"/>
    <lineage>
        <taxon>Eukaryota</taxon>
        <taxon>Metazoa</taxon>
        <taxon>Spiralia</taxon>
        <taxon>Lophotrochozoa</taxon>
        <taxon>Mollusca</taxon>
        <taxon>Bivalvia</taxon>
        <taxon>Autobranchia</taxon>
        <taxon>Heteroconchia</taxon>
        <taxon>Palaeoheterodonta</taxon>
        <taxon>Unionida</taxon>
        <taxon>Unionoidea</taxon>
        <taxon>Unionidae</taxon>
        <taxon>Ambleminae</taxon>
        <taxon>Lampsilini</taxon>
        <taxon>Potamilus</taxon>
    </lineage>
</organism>
<reference evidence="1" key="2">
    <citation type="journal article" date="2021" name="Genome Biol. Evol.">
        <title>Developing a high-quality reference genome for a parasitic bivalve with doubly uniparental inheritance (Bivalvia: Unionida).</title>
        <authorList>
            <person name="Smith C.H."/>
        </authorList>
    </citation>
    <scope>NUCLEOTIDE SEQUENCE</scope>
    <source>
        <strain evidence="1">CHS0354</strain>
        <tissue evidence="1">Mantle</tissue>
    </source>
</reference>
<proteinExistence type="predicted"/>
<reference evidence="1" key="1">
    <citation type="journal article" date="2021" name="Genome Biol. Evol.">
        <title>A High-Quality Reference Genome for a Parasitic Bivalve with Doubly Uniparental Inheritance (Bivalvia: Unionida).</title>
        <authorList>
            <person name="Smith C.H."/>
        </authorList>
    </citation>
    <scope>NUCLEOTIDE SEQUENCE</scope>
    <source>
        <strain evidence="1">CHS0354</strain>
    </source>
</reference>
<accession>A0AAE0VGR3</accession>
<dbReference type="Proteomes" id="UP001195483">
    <property type="component" value="Unassembled WGS sequence"/>
</dbReference>
<dbReference type="EMBL" id="JAEAOA010000257">
    <property type="protein sequence ID" value="KAK3577021.1"/>
    <property type="molecule type" value="Genomic_DNA"/>
</dbReference>
<keyword evidence="2" id="KW-1185">Reference proteome</keyword>
<evidence type="ECO:0000313" key="2">
    <source>
        <dbReference type="Proteomes" id="UP001195483"/>
    </source>
</evidence>
<sequence length="65" mass="7286">MAMATLHMHKHVGIRTRQLLNQLLIFPVPAFDFLDGKQHILPSQWLSSAALASISAGQFEIFAIR</sequence>
<dbReference type="AlphaFoldDB" id="A0AAE0VGR3"/>
<gene>
    <name evidence="1" type="ORF">CHS0354_003088</name>
</gene>
<name>A0AAE0VGR3_9BIVA</name>